<keyword evidence="2" id="KW-0808">Transferase</keyword>
<dbReference type="InterPro" id="IPR001173">
    <property type="entry name" value="Glyco_trans_2-like"/>
</dbReference>
<evidence type="ECO:0000313" key="3">
    <source>
        <dbReference type="Proteomes" id="UP000233375"/>
    </source>
</evidence>
<reference evidence="2 3" key="1">
    <citation type="journal article" date="2003" name="Int. J. Syst. Evol. Microbiol.">
        <title>Bacillus nealsonii sp. nov., isolated from a spacecraft-assembly facility, whose spores are gamma-radiation resistant.</title>
        <authorList>
            <person name="Venkateswaran K."/>
            <person name="Kempf M."/>
            <person name="Chen F."/>
            <person name="Satomi M."/>
            <person name="Nicholson W."/>
            <person name="Kern R."/>
        </authorList>
    </citation>
    <scope>NUCLEOTIDE SEQUENCE [LARGE SCALE GENOMIC DNA]</scope>
    <source>
        <strain evidence="2 3">FO-92</strain>
    </source>
</reference>
<dbReference type="InterPro" id="IPR011990">
    <property type="entry name" value="TPR-like_helical_dom_sf"/>
</dbReference>
<dbReference type="OrthoDB" id="9815923at2"/>
<dbReference type="Proteomes" id="UP000233375">
    <property type="component" value="Unassembled WGS sequence"/>
</dbReference>
<comment type="caution">
    <text evidence="2">The sequence shown here is derived from an EMBL/GenBank/DDBJ whole genome shotgun (WGS) entry which is preliminary data.</text>
</comment>
<accession>A0A2N0Z3I1</accession>
<dbReference type="Gene3D" id="1.25.40.10">
    <property type="entry name" value="Tetratricopeptide repeat domain"/>
    <property type="match status" value="1"/>
</dbReference>
<evidence type="ECO:0000313" key="2">
    <source>
        <dbReference type="EMBL" id="PKG24071.1"/>
    </source>
</evidence>
<dbReference type="EMBL" id="PISE01000016">
    <property type="protein sequence ID" value="PKG24071.1"/>
    <property type="molecule type" value="Genomic_DNA"/>
</dbReference>
<sequence>MYTISLCMIVKNEEKVLSNCLNSVKNLCDELIIVDTGSTDQTKQIAKKYTDKIFDFEWIDDFSAARNYAFSLATMDYIFWLDADDVLLEEDQQRLAETIKNLDFSVDAVSMPYNIAFDSFGNSTFSFRRNRLIKRINHYKWIGFVHEYLEVFGNIIQSDVAVTHRKLERPAEQSDRNLQIYKKRLQHGEEFTPRDLFYYANELKDHKQYLNAIDYYRTFLNTKKGWKEDEVRACINISECYRSLDNKEQEMEALALSFKYDIPRPEAACRLGDLYLLECLFNKAIIWYKLALEITFDDVEGFWQEAYATWYPNLQLCVCYWELGNIKKSIEHNTAAKHYIPNEPAIKQNELFFQSLDH</sequence>
<dbReference type="Gene3D" id="3.90.550.10">
    <property type="entry name" value="Spore Coat Polysaccharide Biosynthesis Protein SpsA, Chain A"/>
    <property type="match status" value="1"/>
</dbReference>
<gene>
    <name evidence="2" type="ORF">CWS01_08345</name>
</gene>
<dbReference type="PANTHER" id="PTHR43630">
    <property type="entry name" value="POLY-BETA-1,6-N-ACETYL-D-GLUCOSAMINE SYNTHASE"/>
    <property type="match status" value="1"/>
</dbReference>
<dbReference type="RefSeq" id="WP_101176733.1">
    <property type="nucleotide sequence ID" value="NZ_PISE01000016.1"/>
</dbReference>
<dbReference type="AlphaFoldDB" id="A0A2N0Z3I1"/>
<feature type="domain" description="Glycosyltransferase 2-like" evidence="1">
    <location>
        <begin position="5"/>
        <end position="123"/>
    </location>
</feature>
<evidence type="ECO:0000259" key="1">
    <source>
        <dbReference type="Pfam" id="PF00535"/>
    </source>
</evidence>
<organism evidence="2 3">
    <name type="scientific">Niallia nealsonii</name>
    <dbReference type="NCBI Taxonomy" id="115979"/>
    <lineage>
        <taxon>Bacteria</taxon>
        <taxon>Bacillati</taxon>
        <taxon>Bacillota</taxon>
        <taxon>Bacilli</taxon>
        <taxon>Bacillales</taxon>
        <taxon>Bacillaceae</taxon>
        <taxon>Niallia</taxon>
    </lineage>
</organism>
<dbReference type="SUPFAM" id="SSF48452">
    <property type="entry name" value="TPR-like"/>
    <property type="match status" value="1"/>
</dbReference>
<dbReference type="GO" id="GO:0016740">
    <property type="term" value="F:transferase activity"/>
    <property type="evidence" value="ECO:0007669"/>
    <property type="project" value="UniProtKB-KW"/>
</dbReference>
<dbReference type="InterPro" id="IPR029044">
    <property type="entry name" value="Nucleotide-diphossugar_trans"/>
</dbReference>
<dbReference type="Pfam" id="PF00535">
    <property type="entry name" value="Glycos_transf_2"/>
    <property type="match status" value="1"/>
</dbReference>
<protein>
    <submittedName>
        <fullName evidence="2">Glycosyl transferase</fullName>
    </submittedName>
</protein>
<keyword evidence="3" id="KW-1185">Reference proteome</keyword>
<dbReference type="PANTHER" id="PTHR43630:SF2">
    <property type="entry name" value="GLYCOSYLTRANSFERASE"/>
    <property type="match status" value="1"/>
</dbReference>
<dbReference type="CDD" id="cd02511">
    <property type="entry name" value="Beta4Glucosyltransferase"/>
    <property type="match status" value="1"/>
</dbReference>
<name>A0A2N0Z3I1_9BACI</name>
<proteinExistence type="predicted"/>
<dbReference type="SUPFAM" id="SSF53448">
    <property type="entry name" value="Nucleotide-diphospho-sugar transferases"/>
    <property type="match status" value="1"/>
</dbReference>